<keyword evidence="3" id="KW-0732">Signal</keyword>
<evidence type="ECO:0000256" key="1">
    <source>
        <dbReference type="SAM" id="MobiDB-lite"/>
    </source>
</evidence>
<feature type="transmembrane region" description="Helical" evidence="2">
    <location>
        <begin position="235"/>
        <end position="262"/>
    </location>
</feature>
<keyword evidence="2" id="KW-0812">Transmembrane</keyword>
<feature type="chain" id="PRO_5028813933" evidence="3">
    <location>
        <begin position="20"/>
        <end position="541"/>
    </location>
</feature>
<keyword evidence="2" id="KW-1133">Transmembrane helix</keyword>
<feature type="compositionally biased region" description="Polar residues" evidence="1">
    <location>
        <begin position="281"/>
        <end position="297"/>
    </location>
</feature>
<dbReference type="Proteomes" id="UP000492821">
    <property type="component" value="Unassembled WGS sequence"/>
</dbReference>
<organism evidence="4 5">
    <name type="scientific">Panagrellus redivivus</name>
    <name type="common">Microworm</name>
    <dbReference type="NCBI Taxonomy" id="6233"/>
    <lineage>
        <taxon>Eukaryota</taxon>
        <taxon>Metazoa</taxon>
        <taxon>Ecdysozoa</taxon>
        <taxon>Nematoda</taxon>
        <taxon>Chromadorea</taxon>
        <taxon>Rhabditida</taxon>
        <taxon>Tylenchina</taxon>
        <taxon>Panagrolaimomorpha</taxon>
        <taxon>Panagrolaimoidea</taxon>
        <taxon>Panagrolaimidae</taxon>
        <taxon>Panagrellus</taxon>
    </lineage>
</organism>
<evidence type="ECO:0000256" key="2">
    <source>
        <dbReference type="SAM" id="Phobius"/>
    </source>
</evidence>
<reference evidence="4" key="1">
    <citation type="journal article" date="2013" name="Genetics">
        <title>The draft genome and transcriptome of Panagrellus redivivus are shaped by the harsh demands of a free-living lifestyle.</title>
        <authorList>
            <person name="Srinivasan J."/>
            <person name="Dillman A.R."/>
            <person name="Macchietto M.G."/>
            <person name="Heikkinen L."/>
            <person name="Lakso M."/>
            <person name="Fracchia K.M."/>
            <person name="Antoshechkin I."/>
            <person name="Mortazavi A."/>
            <person name="Wong G."/>
            <person name="Sternberg P.W."/>
        </authorList>
    </citation>
    <scope>NUCLEOTIDE SEQUENCE [LARGE SCALE GENOMIC DNA]</scope>
    <source>
        <strain evidence="4">MT8872</strain>
    </source>
</reference>
<evidence type="ECO:0000313" key="5">
    <source>
        <dbReference type="WBParaSite" id="Pan_g19490.t1"/>
    </source>
</evidence>
<reference evidence="5" key="2">
    <citation type="submission" date="2020-10" db="UniProtKB">
        <authorList>
            <consortium name="WormBaseParasite"/>
        </authorList>
    </citation>
    <scope>IDENTIFICATION</scope>
</reference>
<feature type="compositionally biased region" description="Polar residues" evidence="1">
    <location>
        <begin position="323"/>
        <end position="332"/>
    </location>
</feature>
<feature type="compositionally biased region" description="Basic and acidic residues" evidence="1">
    <location>
        <begin position="298"/>
        <end position="308"/>
    </location>
</feature>
<evidence type="ECO:0000313" key="4">
    <source>
        <dbReference type="Proteomes" id="UP000492821"/>
    </source>
</evidence>
<feature type="signal peptide" evidence="3">
    <location>
        <begin position="1"/>
        <end position="19"/>
    </location>
</feature>
<proteinExistence type="predicted"/>
<dbReference type="AlphaFoldDB" id="A0A7E4VDE1"/>
<accession>A0A7E4VDE1</accession>
<keyword evidence="2" id="KW-0472">Membrane</keyword>
<evidence type="ECO:0000256" key="3">
    <source>
        <dbReference type="SAM" id="SignalP"/>
    </source>
</evidence>
<dbReference type="WBParaSite" id="Pan_g19490.t1">
    <property type="protein sequence ID" value="Pan_g19490.t1"/>
    <property type="gene ID" value="Pan_g19490"/>
</dbReference>
<feature type="region of interest" description="Disordered" evidence="1">
    <location>
        <begin position="272"/>
        <end position="339"/>
    </location>
</feature>
<sequence>MRILIFATWLLLQILKIHAEKNLYEITDPEKLPQNLKSFVTLKPNGGFYVDIYGSRSIPFEIPLVKQDETLSFKFQTINAANGEICDLRYTICFESTNASDVGECGQNECSLTLLVNEGERSIKGSKNVSVNLDGYTGTQTIDLIGSTFTYTRDDNGANTSMETCPLKVYKSPNDINYVYLKITGPDQKTNLACPPLEFANNLGVWRKAAKNITTTTETEEEEEASVEEKQKHTWIWIVLGMVLIILLLVGILLTGYCLFWVHPCKKKEKLPKKVNPKKTMASSSNQNKQEASSQMQDTKRLKEDKSVQQEAPDPVMQGSDMPPTSEQQSKMKVSGEKTSPIDYNVSTAELVKEKNPYDEILDYTPCPTEMKLFDCRTPKEAIKCLRAEIPAINTALEKLGVQVPATGKVEVTPEIRSRVFDPANPILYRNRLWSLEYPLDLTGTFWDRQCKLIDLSLYRLYALLLQTELSEIAGLQIWATLVHTMSKYLQLMRAQKKKYLHPLPFFYDLASRNPSLFESEELASVWDSAKYRKEHKLHNV</sequence>
<keyword evidence="4" id="KW-1185">Reference proteome</keyword>
<protein>
    <submittedName>
        <fullName evidence="5">Uncharacterized protein</fullName>
    </submittedName>
</protein>
<name>A0A7E4VDE1_PANRE</name>